<evidence type="ECO:0000313" key="4">
    <source>
        <dbReference type="Proteomes" id="UP001283361"/>
    </source>
</evidence>
<feature type="region of interest" description="Disordered" evidence="2">
    <location>
        <begin position="545"/>
        <end position="587"/>
    </location>
</feature>
<feature type="region of interest" description="Disordered" evidence="2">
    <location>
        <begin position="447"/>
        <end position="466"/>
    </location>
</feature>
<proteinExistence type="predicted"/>
<evidence type="ECO:0000313" key="3">
    <source>
        <dbReference type="EMBL" id="KAK3786329.1"/>
    </source>
</evidence>
<evidence type="ECO:0000256" key="2">
    <source>
        <dbReference type="SAM" id="MobiDB-lite"/>
    </source>
</evidence>
<feature type="coiled-coil region" evidence="1">
    <location>
        <begin position="244"/>
        <end position="271"/>
    </location>
</feature>
<reference evidence="3" key="1">
    <citation type="journal article" date="2023" name="G3 (Bethesda)">
        <title>A reference genome for the long-term kleptoplast-retaining sea slug Elysia crispata morphotype clarki.</title>
        <authorList>
            <person name="Eastman K.E."/>
            <person name="Pendleton A.L."/>
            <person name="Shaikh M.A."/>
            <person name="Suttiyut T."/>
            <person name="Ogas R."/>
            <person name="Tomko P."/>
            <person name="Gavelis G."/>
            <person name="Widhalm J.R."/>
            <person name="Wisecaver J.H."/>
        </authorList>
    </citation>
    <scope>NUCLEOTIDE SEQUENCE</scope>
    <source>
        <strain evidence="3">ECLA1</strain>
    </source>
</reference>
<evidence type="ECO:0000256" key="1">
    <source>
        <dbReference type="SAM" id="Coils"/>
    </source>
</evidence>
<organism evidence="3 4">
    <name type="scientific">Elysia crispata</name>
    <name type="common">lettuce slug</name>
    <dbReference type="NCBI Taxonomy" id="231223"/>
    <lineage>
        <taxon>Eukaryota</taxon>
        <taxon>Metazoa</taxon>
        <taxon>Spiralia</taxon>
        <taxon>Lophotrochozoa</taxon>
        <taxon>Mollusca</taxon>
        <taxon>Gastropoda</taxon>
        <taxon>Heterobranchia</taxon>
        <taxon>Euthyneura</taxon>
        <taxon>Panpulmonata</taxon>
        <taxon>Sacoglossa</taxon>
        <taxon>Placobranchoidea</taxon>
        <taxon>Plakobranchidae</taxon>
        <taxon>Elysia</taxon>
    </lineage>
</organism>
<sequence>MIKKLNVSSARHRILESMEVEHNTASFFPLKGWEKGNSLQLRYQCVTVLREYQCWSLEELRLQDYSSGKHLRHPCCISGIIAFPLTRVQNSLFGRQTLRPQRLESEESGDSVASIGEIQHINPFLRKNSDNWGTNPTFGNPVGTACGFDPVQGQDCQVKQNSETLSGVFHVNEEFDDFVEVVPADIVYRNTRLMSISGDRNFSDRSFEELRLEDMEGHTESKNITLKRGLDILLDNVCHMMVKMQNSASLVENIQSNMEELEFNQSKLKSTMFKEDEQKEKEKESRRDSVLQTNNNDILYPLEKKIPSTTSTETNTLMSCTSSLQIAGSHNILSVNGLTYSKINKKSTYCKKKTFNLSTKDLSLKSVSPSISNEVKPVPLSSSISNEVNPVALRTPAGAHPAGSSATNDVTQRSLFVMTESSSVTSPTGSLLNCLVTPSTRGPLCSSVTSSTGGPLSSPVTSSTGGPLCSLDTSSTGGPLSSPVTSSIGGPLCSLDTSSTGGPLSSPVTSSTGGPLCSLDTSSTGGPLSSPVTSFTGGPFCSSVTSSTGGSLSSPVSSSTGGRLSSPVTSSTGGSLSSPITSYTGGPIRSPLRSSSLGIFSSPVTFLSGRPLSYPVTSSAGGLFGSLVSSSTAGPVNSPVTSSTVGLFGSLVTSSTAGPVNSPVTSSTGGLFGSLVTSSTAGPVNSPVTSSTGGLFGSLVTSSTAGPVNSPVTSSTGGLFGSPVTSSTAGPVNSPVTFSTQGLFDSSVTSSTGGPLSSAVTSFEL</sequence>
<name>A0AAE1DX80_9GAST</name>
<feature type="compositionally biased region" description="Polar residues" evidence="2">
    <location>
        <begin position="569"/>
        <end position="584"/>
    </location>
</feature>
<dbReference type="EMBL" id="JAWDGP010001973">
    <property type="protein sequence ID" value="KAK3786329.1"/>
    <property type="molecule type" value="Genomic_DNA"/>
</dbReference>
<dbReference type="Gene3D" id="1.10.10.2360">
    <property type="match status" value="1"/>
</dbReference>
<dbReference type="Proteomes" id="UP001283361">
    <property type="component" value="Unassembled WGS sequence"/>
</dbReference>
<gene>
    <name evidence="3" type="ORF">RRG08_022952</name>
</gene>
<keyword evidence="1" id="KW-0175">Coiled coil</keyword>
<comment type="caution">
    <text evidence="3">The sequence shown here is derived from an EMBL/GenBank/DDBJ whole genome shotgun (WGS) entry which is preliminary data.</text>
</comment>
<dbReference type="AlphaFoldDB" id="A0AAE1DX80"/>
<keyword evidence="4" id="KW-1185">Reference proteome</keyword>
<accession>A0AAE1DX80</accession>
<feature type="compositionally biased region" description="Basic and acidic residues" evidence="2">
    <location>
        <begin position="272"/>
        <end position="289"/>
    </location>
</feature>
<protein>
    <submittedName>
        <fullName evidence="3">Uncharacterized protein</fullName>
    </submittedName>
</protein>
<feature type="compositionally biased region" description="Low complexity" evidence="2">
    <location>
        <begin position="545"/>
        <end position="568"/>
    </location>
</feature>
<feature type="region of interest" description="Disordered" evidence="2">
    <location>
        <begin position="272"/>
        <end position="294"/>
    </location>
</feature>
<dbReference type="Pfam" id="PF21240">
    <property type="entry name" value="Nup98_GLEBS"/>
    <property type="match status" value="1"/>
</dbReference>